<comment type="caution">
    <text evidence="4">The sequence shown here is derived from an EMBL/GenBank/DDBJ whole genome shotgun (WGS) entry which is preliminary data.</text>
</comment>
<dbReference type="OrthoDB" id="1118393at2"/>
<reference evidence="3 6" key="2">
    <citation type="submission" date="2019-10" db="EMBL/GenBank/DDBJ databases">
        <title>Prolixibacter strains distinguished by the presence of nitrate reductase genes were adept at nitrate-dependent anaerobic corrosion of metallic iron and carbon steel.</title>
        <authorList>
            <person name="Iino T."/>
            <person name="Shono N."/>
            <person name="Ito K."/>
            <person name="Nakamura R."/>
            <person name="Sueoka K."/>
            <person name="Harayama S."/>
            <person name="Ohkuma M."/>
        </authorList>
    </citation>
    <scope>NUCLEOTIDE SEQUENCE [LARGE SCALE GENOMIC DNA]</scope>
    <source>
        <strain evidence="3 6">MIC1-1</strain>
    </source>
</reference>
<dbReference type="PANTHER" id="PTHR37299:SF1">
    <property type="entry name" value="STAGE 0 SPORULATION PROTEIN A HOMOLOG"/>
    <property type="match status" value="1"/>
</dbReference>
<evidence type="ECO:0000313" key="3">
    <source>
        <dbReference type="EMBL" id="GET21031.1"/>
    </source>
</evidence>
<dbReference type="EMBL" id="PYGC01000009">
    <property type="protein sequence ID" value="PSK81501.1"/>
    <property type="molecule type" value="Genomic_DNA"/>
</dbReference>
<keyword evidence="1" id="KW-1133">Transmembrane helix</keyword>
<dbReference type="AlphaFoldDB" id="A0A2P8C970"/>
<dbReference type="SMART" id="SM00850">
    <property type="entry name" value="LytTR"/>
    <property type="match status" value="1"/>
</dbReference>
<evidence type="ECO:0000313" key="6">
    <source>
        <dbReference type="Proteomes" id="UP000396862"/>
    </source>
</evidence>
<feature type="transmembrane region" description="Helical" evidence="1">
    <location>
        <begin position="48"/>
        <end position="69"/>
    </location>
</feature>
<feature type="domain" description="HTH LytTR-type" evidence="2">
    <location>
        <begin position="156"/>
        <end position="254"/>
    </location>
</feature>
<gene>
    <name evidence="4" type="ORF">CLV93_109107</name>
    <name evidence="3" type="ORF">JCM18694_12770</name>
</gene>
<dbReference type="PANTHER" id="PTHR37299">
    <property type="entry name" value="TRANSCRIPTIONAL REGULATOR-RELATED"/>
    <property type="match status" value="1"/>
</dbReference>
<keyword evidence="6" id="KW-1185">Reference proteome</keyword>
<evidence type="ECO:0000313" key="5">
    <source>
        <dbReference type="Proteomes" id="UP000240621"/>
    </source>
</evidence>
<accession>A0A2P8C970</accession>
<dbReference type="InterPro" id="IPR007492">
    <property type="entry name" value="LytTR_DNA-bd_dom"/>
</dbReference>
<dbReference type="GO" id="GO:0003677">
    <property type="term" value="F:DNA binding"/>
    <property type="evidence" value="ECO:0007669"/>
    <property type="project" value="UniProtKB-KW"/>
</dbReference>
<reference evidence="4 5" key="1">
    <citation type="submission" date="2018-03" db="EMBL/GenBank/DDBJ databases">
        <title>Genomic Encyclopedia of Archaeal and Bacterial Type Strains, Phase II (KMG-II): from individual species to whole genera.</title>
        <authorList>
            <person name="Goeker M."/>
        </authorList>
    </citation>
    <scope>NUCLEOTIDE SEQUENCE [LARGE SCALE GENOMIC DNA]</scope>
    <source>
        <strain evidence="4 5">DSM 27267</strain>
    </source>
</reference>
<keyword evidence="1" id="KW-0812">Transmembrane</keyword>
<keyword evidence="1" id="KW-0472">Membrane</keyword>
<organism evidence="4 5">
    <name type="scientific">Prolixibacter denitrificans</name>
    <dbReference type="NCBI Taxonomy" id="1541063"/>
    <lineage>
        <taxon>Bacteria</taxon>
        <taxon>Pseudomonadati</taxon>
        <taxon>Bacteroidota</taxon>
        <taxon>Bacteroidia</taxon>
        <taxon>Marinilabiliales</taxon>
        <taxon>Prolixibacteraceae</taxon>
        <taxon>Prolixibacter</taxon>
    </lineage>
</organism>
<dbReference type="EMBL" id="BLAU01000001">
    <property type="protein sequence ID" value="GET21031.1"/>
    <property type="molecule type" value="Genomic_DNA"/>
</dbReference>
<dbReference type="RefSeq" id="WP_106543178.1">
    <property type="nucleotide sequence ID" value="NZ_BLAU01000001.1"/>
</dbReference>
<dbReference type="Pfam" id="PF04397">
    <property type="entry name" value="LytTR"/>
    <property type="match status" value="1"/>
</dbReference>
<dbReference type="InterPro" id="IPR046947">
    <property type="entry name" value="LytR-like"/>
</dbReference>
<sequence length="254" mass="29913">MLLNRNTFKKFSAVLLSLVSGFSVFYFLYFFGAYGIQQGMSYSGHSHLFRSISFGVLTFTYLLVFESWVKPKLKIKGIKRSILWYMALVLLGNQLIFLLFNFFWNWQEWNIEAWALIQKEFPLIMIFPLFFYLSIMAVLKQKVQEVDYLLFQSDNGKDRLKIKLKDFLYASSSENYVSITYISGHQNRQHLIRKTLKNLEGELKTHPEIVRIHRSYLVNRAHVQNIKQTKGKVFIEIGTASLPVSKNYQNDFLN</sequence>
<evidence type="ECO:0000259" key="2">
    <source>
        <dbReference type="PROSITE" id="PS50930"/>
    </source>
</evidence>
<evidence type="ECO:0000313" key="4">
    <source>
        <dbReference type="EMBL" id="PSK81501.1"/>
    </source>
</evidence>
<protein>
    <submittedName>
        <fullName evidence="4">LytTr DNA-binding domain-containing protein</fullName>
    </submittedName>
</protein>
<dbReference type="Proteomes" id="UP000396862">
    <property type="component" value="Unassembled WGS sequence"/>
</dbReference>
<dbReference type="PROSITE" id="PS50930">
    <property type="entry name" value="HTH_LYTTR"/>
    <property type="match status" value="1"/>
</dbReference>
<keyword evidence="4" id="KW-0238">DNA-binding</keyword>
<feature type="transmembrane region" description="Helical" evidence="1">
    <location>
        <begin position="12"/>
        <end position="36"/>
    </location>
</feature>
<feature type="transmembrane region" description="Helical" evidence="1">
    <location>
        <begin position="123"/>
        <end position="139"/>
    </location>
</feature>
<evidence type="ECO:0000256" key="1">
    <source>
        <dbReference type="SAM" id="Phobius"/>
    </source>
</evidence>
<dbReference type="GO" id="GO:0000156">
    <property type="term" value="F:phosphorelay response regulator activity"/>
    <property type="evidence" value="ECO:0007669"/>
    <property type="project" value="InterPro"/>
</dbReference>
<feature type="transmembrane region" description="Helical" evidence="1">
    <location>
        <begin position="81"/>
        <end position="103"/>
    </location>
</feature>
<dbReference type="Proteomes" id="UP000240621">
    <property type="component" value="Unassembled WGS sequence"/>
</dbReference>
<proteinExistence type="predicted"/>
<name>A0A2P8C970_9BACT</name>
<dbReference type="Gene3D" id="2.40.50.1020">
    <property type="entry name" value="LytTr DNA-binding domain"/>
    <property type="match status" value="1"/>
</dbReference>